<accession>A0A9X3UDP6</accession>
<comment type="caution">
    <text evidence="10">The sequence shown here is derived from an EMBL/GenBank/DDBJ whole genome shotgun (WGS) entry which is preliminary data.</text>
</comment>
<dbReference type="AlphaFoldDB" id="A0A9X3UDP6"/>
<evidence type="ECO:0000256" key="1">
    <source>
        <dbReference type="ARBA" id="ARBA00004429"/>
    </source>
</evidence>
<keyword evidence="4 8" id="KW-0812">Transmembrane</keyword>
<feature type="transmembrane region" description="Helical" evidence="8">
    <location>
        <begin position="45"/>
        <end position="66"/>
    </location>
</feature>
<evidence type="ECO:0000256" key="7">
    <source>
        <dbReference type="RuleBase" id="RU369079"/>
    </source>
</evidence>
<evidence type="ECO:0000313" key="11">
    <source>
        <dbReference type="Proteomes" id="UP001151234"/>
    </source>
</evidence>
<reference evidence="10" key="1">
    <citation type="submission" date="2022-11" db="EMBL/GenBank/DDBJ databases">
        <title>Draft genome sequence of Hoeflea poritis E7-10 and Hoeflea prorocentri PM5-8, separated from scleractinian coral Porites lutea and marine dinoflagellate.</title>
        <authorList>
            <person name="Zhang G."/>
            <person name="Wei Q."/>
            <person name="Cai L."/>
        </authorList>
    </citation>
    <scope>NUCLEOTIDE SEQUENCE</scope>
    <source>
        <strain evidence="10">PM5-8</strain>
    </source>
</reference>
<evidence type="ECO:0000313" key="10">
    <source>
        <dbReference type="EMBL" id="MDA5397197.1"/>
    </source>
</evidence>
<evidence type="ECO:0000256" key="5">
    <source>
        <dbReference type="ARBA" id="ARBA00022989"/>
    </source>
</evidence>
<evidence type="ECO:0000256" key="3">
    <source>
        <dbReference type="ARBA" id="ARBA00022519"/>
    </source>
</evidence>
<keyword evidence="11" id="KW-1185">Reference proteome</keyword>
<proteinExistence type="predicted"/>
<dbReference type="InterPro" id="IPR010656">
    <property type="entry name" value="DctM"/>
</dbReference>
<evidence type="ECO:0000256" key="8">
    <source>
        <dbReference type="SAM" id="Phobius"/>
    </source>
</evidence>
<comment type="function">
    <text evidence="7">Part of the tripartite ATP-independent periplasmic (TRAP) transport system.</text>
</comment>
<gene>
    <name evidence="10" type="ORF">OQ273_01320</name>
</gene>
<dbReference type="InterPro" id="IPR004681">
    <property type="entry name" value="TRAP_DctM"/>
</dbReference>
<evidence type="ECO:0000256" key="6">
    <source>
        <dbReference type="ARBA" id="ARBA00023136"/>
    </source>
</evidence>
<evidence type="ECO:0000259" key="9">
    <source>
        <dbReference type="Pfam" id="PF06808"/>
    </source>
</evidence>
<keyword evidence="3 7" id="KW-0997">Cell inner membrane</keyword>
<protein>
    <submittedName>
        <fullName evidence="10">TRAP transporter large permease subunit</fullName>
    </submittedName>
</protein>
<name>A0A9X3UDP6_9HYPH</name>
<keyword evidence="7" id="KW-0813">Transport</keyword>
<evidence type="ECO:0000256" key="4">
    <source>
        <dbReference type="ARBA" id="ARBA00022692"/>
    </source>
</evidence>
<dbReference type="EMBL" id="JAPJZI010000001">
    <property type="protein sequence ID" value="MDA5397197.1"/>
    <property type="molecule type" value="Genomic_DNA"/>
</dbReference>
<keyword evidence="6 8" id="KW-0472">Membrane</keyword>
<dbReference type="GO" id="GO:0005886">
    <property type="term" value="C:plasma membrane"/>
    <property type="evidence" value="ECO:0007669"/>
    <property type="project" value="UniProtKB-SubCell"/>
</dbReference>
<keyword evidence="5 8" id="KW-1133">Transmembrane helix</keyword>
<feature type="domain" description="TRAP C4-dicarboxylate transport system permease DctM subunit" evidence="9">
    <location>
        <begin position="12"/>
        <end position="69"/>
    </location>
</feature>
<dbReference type="RefSeq" id="WP_267988664.1">
    <property type="nucleotide sequence ID" value="NZ_JAPJZI010000001.1"/>
</dbReference>
<organism evidence="10 11">
    <name type="scientific">Hoeflea prorocentri</name>
    <dbReference type="NCBI Taxonomy" id="1922333"/>
    <lineage>
        <taxon>Bacteria</taxon>
        <taxon>Pseudomonadati</taxon>
        <taxon>Pseudomonadota</taxon>
        <taxon>Alphaproteobacteria</taxon>
        <taxon>Hyphomicrobiales</taxon>
        <taxon>Rhizobiaceae</taxon>
        <taxon>Hoeflea</taxon>
    </lineage>
</organism>
<dbReference type="PANTHER" id="PTHR33362">
    <property type="entry name" value="SIALIC ACID TRAP TRANSPORTER PERMEASE PROTEIN SIAT-RELATED"/>
    <property type="match status" value="1"/>
</dbReference>
<dbReference type="Proteomes" id="UP001151234">
    <property type="component" value="Unassembled WGS sequence"/>
</dbReference>
<sequence>MRNLLKTLTCAVTAAFLSGTASITPPIGINIFTIASIGDVDIRRIALQIAPFLLMIVALMFIVIFFEEIAAWLPSMM</sequence>
<dbReference type="Pfam" id="PF06808">
    <property type="entry name" value="DctM"/>
    <property type="match status" value="1"/>
</dbReference>
<keyword evidence="2" id="KW-1003">Cell membrane</keyword>
<dbReference type="GO" id="GO:0022857">
    <property type="term" value="F:transmembrane transporter activity"/>
    <property type="evidence" value="ECO:0007669"/>
    <property type="project" value="UniProtKB-UniRule"/>
</dbReference>
<comment type="subcellular location">
    <subcellularLocation>
        <location evidence="1 7">Cell inner membrane</location>
        <topology evidence="1 7">Multi-pass membrane protein</topology>
    </subcellularLocation>
</comment>
<evidence type="ECO:0000256" key="2">
    <source>
        <dbReference type="ARBA" id="ARBA00022475"/>
    </source>
</evidence>